<protein>
    <submittedName>
        <fullName evidence="2">Uncharacterized protein</fullName>
    </submittedName>
</protein>
<keyword evidence="1" id="KW-0732">Signal</keyword>
<dbReference type="EMBL" id="JARGDH010000002">
    <property type="protein sequence ID" value="KAL0276702.1"/>
    <property type="molecule type" value="Genomic_DNA"/>
</dbReference>
<reference evidence="2" key="1">
    <citation type="journal article" date="2024" name="Gigascience">
        <title>Chromosome-level genome of the poultry shaft louse Menopon gallinae provides insight into the host-switching and adaptive evolution of parasitic lice.</title>
        <authorList>
            <person name="Xu Y."/>
            <person name="Ma L."/>
            <person name="Liu S."/>
            <person name="Liang Y."/>
            <person name="Liu Q."/>
            <person name="He Z."/>
            <person name="Tian L."/>
            <person name="Duan Y."/>
            <person name="Cai W."/>
            <person name="Li H."/>
            <person name="Song F."/>
        </authorList>
    </citation>
    <scope>NUCLEOTIDE SEQUENCE</scope>
    <source>
        <strain evidence="2">Cailab_2023a</strain>
    </source>
</reference>
<evidence type="ECO:0000256" key="1">
    <source>
        <dbReference type="SAM" id="SignalP"/>
    </source>
</evidence>
<name>A0AAW2I2S9_9NEOP</name>
<feature type="chain" id="PRO_5043744165" evidence="1">
    <location>
        <begin position="22"/>
        <end position="103"/>
    </location>
</feature>
<feature type="signal peptide" evidence="1">
    <location>
        <begin position="1"/>
        <end position="21"/>
    </location>
</feature>
<gene>
    <name evidence="2" type="ORF">PYX00_004215</name>
</gene>
<evidence type="ECO:0000313" key="2">
    <source>
        <dbReference type="EMBL" id="KAL0276702.1"/>
    </source>
</evidence>
<accession>A0AAW2I2S9</accession>
<organism evidence="2">
    <name type="scientific">Menopon gallinae</name>
    <name type="common">poultry shaft louse</name>
    <dbReference type="NCBI Taxonomy" id="328185"/>
    <lineage>
        <taxon>Eukaryota</taxon>
        <taxon>Metazoa</taxon>
        <taxon>Ecdysozoa</taxon>
        <taxon>Arthropoda</taxon>
        <taxon>Hexapoda</taxon>
        <taxon>Insecta</taxon>
        <taxon>Pterygota</taxon>
        <taxon>Neoptera</taxon>
        <taxon>Paraneoptera</taxon>
        <taxon>Psocodea</taxon>
        <taxon>Troctomorpha</taxon>
        <taxon>Phthiraptera</taxon>
        <taxon>Amblycera</taxon>
        <taxon>Menoponidae</taxon>
        <taxon>Menopon</taxon>
    </lineage>
</organism>
<proteinExistence type="predicted"/>
<sequence length="103" mass="11451">MSKVLLSLFLLIVLQVLLTEGGDAPPAKAANATAKPAANKTKTVKKKVCPSGTMANEKGKCIPYFTKNGCPPGQLRNPKGICAVKEQRRWWEEWYNTDWLEVY</sequence>
<dbReference type="AlphaFoldDB" id="A0AAW2I2S9"/>
<comment type="caution">
    <text evidence="2">The sequence shown here is derived from an EMBL/GenBank/DDBJ whole genome shotgun (WGS) entry which is preliminary data.</text>
</comment>